<keyword evidence="3" id="KW-0808">Transferase</keyword>
<dbReference type="InterPro" id="IPR013767">
    <property type="entry name" value="PAS_fold"/>
</dbReference>
<evidence type="ECO:0000313" key="3">
    <source>
        <dbReference type="EMBL" id="CAA2140623.1"/>
    </source>
</evidence>
<geneLocation type="plasmid" evidence="3">
    <name>1</name>
</geneLocation>
<sequence length="147" mass="16092">MSDQANPAGIDFSQLVEAAGDAIVVSDPDGAIVVWNAAAERIFGFSSSEALGQSLDLITPERQRQRHWDGYAKTMRTGITRYGTEVLRVPALHKDGRSLSIAFTVGLLHGPDGTVTGILAIIRDETRRWNDERQMRKRLSELESAAA</sequence>
<dbReference type="PANTHER" id="PTHR44757">
    <property type="entry name" value="DIGUANYLATE CYCLASE DGCP"/>
    <property type="match status" value="1"/>
</dbReference>
<dbReference type="PROSITE" id="PS50112">
    <property type="entry name" value="PAS"/>
    <property type="match status" value="1"/>
</dbReference>
<protein>
    <submittedName>
        <fullName evidence="3">Sensor protein FixL</fullName>
        <ecNumber evidence="3">2.7.13.3</ecNumber>
    </submittedName>
</protein>
<dbReference type="AlphaFoldDB" id="A0A679K0Y0"/>
<dbReference type="InterPro" id="IPR000700">
    <property type="entry name" value="PAS-assoc_C"/>
</dbReference>
<feature type="domain" description="PAC" evidence="2">
    <location>
        <begin position="85"/>
        <end position="137"/>
    </location>
</feature>
<organism evidence="3">
    <name type="scientific">Methylobacterium bullatum</name>
    <dbReference type="NCBI Taxonomy" id="570505"/>
    <lineage>
        <taxon>Bacteria</taxon>
        <taxon>Pseudomonadati</taxon>
        <taxon>Pseudomonadota</taxon>
        <taxon>Alphaproteobacteria</taxon>
        <taxon>Hyphomicrobiales</taxon>
        <taxon>Methylobacteriaceae</taxon>
        <taxon>Methylobacterium</taxon>
    </lineage>
</organism>
<dbReference type="Pfam" id="PF00989">
    <property type="entry name" value="PAS"/>
    <property type="match status" value="1"/>
</dbReference>
<dbReference type="PANTHER" id="PTHR44757:SF2">
    <property type="entry name" value="BIOFILM ARCHITECTURE MAINTENANCE PROTEIN MBAA"/>
    <property type="match status" value="1"/>
</dbReference>
<dbReference type="CDD" id="cd00130">
    <property type="entry name" value="PAS"/>
    <property type="match status" value="1"/>
</dbReference>
<dbReference type="Gene3D" id="3.30.450.20">
    <property type="entry name" value="PAS domain"/>
    <property type="match status" value="1"/>
</dbReference>
<dbReference type="NCBIfam" id="TIGR00229">
    <property type="entry name" value="sensory_box"/>
    <property type="match status" value="1"/>
</dbReference>
<dbReference type="RefSeq" id="WP_339160807.1">
    <property type="nucleotide sequence ID" value="NZ_LR743510.1"/>
</dbReference>
<dbReference type="SUPFAM" id="SSF55785">
    <property type="entry name" value="PYP-like sensor domain (PAS domain)"/>
    <property type="match status" value="1"/>
</dbReference>
<dbReference type="InterPro" id="IPR000014">
    <property type="entry name" value="PAS"/>
</dbReference>
<name>A0A679K0Y0_9HYPH</name>
<dbReference type="PROSITE" id="PS50113">
    <property type="entry name" value="PAC"/>
    <property type="match status" value="1"/>
</dbReference>
<feature type="domain" description="PAS" evidence="1">
    <location>
        <begin position="12"/>
        <end position="61"/>
    </location>
</feature>
<dbReference type="SMART" id="SM00091">
    <property type="entry name" value="PAS"/>
    <property type="match status" value="1"/>
</dbReference>
<dbReference type="InterPro" id="IPR035965">
    <property type="entry name" value="PAS-like_dom_sf"/>
</dbReference>
<dbReference type="InterPro" id="IPR052155">
    <property type="entry name" value="Biofilm_reg_signaling"/>
</dbReference>
<dbReference type="EC" id="2.7.13.3" evidence="3"/>
<dbReference type="GO" id="GO:0006355">
    <property type="term" value="P:regulation of DNA-templated transcription"/>
    <property type="evidence" value="ECO:0007669"/>
    <property type="project" value="InterPro"/>
</dbReference>
<dbReference type="GO" id="GO:0004673">
    <property type="term" value="F:protein histidine kinase activity"/>
    <property type="evidence" value="ECO:0007669"/>
    <property type="project" value="UniProtKB-EC"/>
</dbReference>
<dbReference type="EMBL" id="LR743510">
    <property type="protein sequence ID" value="CAA2140623.1"/>
    <property type="molecule type" value="Genomic_DNA"/>
</dbReference>
<reference evidence="3" key="1">
    <citation type="submission" date="2019-12" db="EMBL/GenBank/DDBJ databases">
        <authorList>
            <person name="Cremers G."/>
        </authorList>
    </citation>
    <scope>NUCLEOTIDE SEQUENCE</scope>
    <source>
        <strain evidence="3">Mbul2</strain>
        <plasmid evidence="3">1</plasmid>
    </source>
</reference>
<evidence type="ECO:0000259" key="2">
    <source>
        <dbReference type="PROSITE" id="PS50113"/>
    </source>
</evidence>
<keyword evidence="3" id="KW-0614">Plasmid</keyword>
<evidence type="ECO:0000259" key="1">
    <source>
        <dbReference type="PROSITE" id="PS50112"/>
    </source>
</evidence>
<accession>A0A679K0Y0</accession>
<gene>
    <name evidence="3" type="primary">fixL</name>
    <name evidence="3" type="ORF">MBLL_02218</name>
</gene>
<proteinExistence type="predicted"/>